<evidence type="ECO:0000256" key="3">
    <source>
        <dbReference type="ARBA" id="ARBA00022475"/>
    </source>
</evidence>
<name>K8ZBF3_9ENTE</name>
<comment type="similarity">
    <text evidence="2 7">Belongs to the DedA family.</text>
</comment>
<protein>
    <submittedName>
        <fullName evidence="9">DedA protein</fullName>
    </submittedName>
</protein>
<dbReference type="AlphaFoldDB" id="K8ZBF3"/>
<evidence type="ECO:0000256" key="7">
    <source>
        <dbReference type="RuleBase" id="RU367016"/>
    </source>
</evidence>
<keyword evidence="5 7" id="KW-1133">Transmembrane helix</keyword>
<dbReference type="OrthoDB" id="9813426at2"/>
<dbReference type="eggNOG" id="COG0586">
    <property type="taxonomic scope" value="Bacteria"/>
</dbReference>
<organism evidence="9 10">
    <name type="scientific">Catellicoccus marimammalium M35/04/3</name>
    <dbReference type="NCBI Taxonomy" id="1234409"/>
    <lineage>
        <taxon>Bacteria</taxon>
        <taxon>Bacillati</taxon>
        <taxon>Bacillota</taxon>
        <taxon>Bacilli</taxon>
        <taxon>Lactobacillales</taxon>
        <taxon>Enterococcaceae</taxon>
        <taxon>Catellicoccus</taxon>
    </lineage>
</organism>
<dbReference type="RefSeq" id="WP_009490094.1">
    <property type="nucleotide sequence ID" value="NZ_AMYT01000017.1"/>
</dbReference>
<evidence type="ECO:0000256" key="4">
    <source>
        <dbReference type="ARBA" id="ARBA00022692"/>
    </source>
</evidence>
<reference evidence="9 10" key="1">
    <citation type="journal article" date="2013" name="Genome Announc.">
        <title>Draft Genome Sequence of Catellicoccus marimammalium, a Novel Species Commonly Found in Gull Feces.</title>
        <authorList>
            <person name="Weigand M.R."/>
            <person name="Ryu H."/>
            <person name="Bozcek L."/>
            <person name="Konstantinidis K.T."/>
            <person name="Santo Domingo J.W."/>
        </authorList>
    </citation>
    <scope>NUCLEOTIDE SEQUENCE [LARGE SCALE GENOMIC DNA]</scope>
    <source>
        <strain evidence="9 10">M35/04/3</strain>
    </source>
</reference>
<dbReference type="InterPro" id="IPR032816">
    <property type="entry name" value="VTT_dom"/>
</dbReference>
<feature type="domain" description="VTT" evidence="8">
    <location>
        <begin position="24"/>
        <end position="133"/>
    </location>
</feature>
<dbReference type="STRING" id="1234409.C683_0713"/>
<dbReference type="PANTHER" id="PTHR30353">
    <property type="entry name" value="INNER MEMBRANE PROTEIN DEDA-RELATED"/>
    <property type="match status" value="1"/>
</dbReference>
<dbReference type="Proteomes" id="UP000016057">
    <property type="component" value="Unassembled WGS sequence"/>
</dbReference>
<keyword evidence="6 7" id="KW-0472">Membrane</keyword>
<dbReference type="EMBL" id="AMYT01000017">
    <property type="protein sequence ID" value="EKU27382.1"/>
    <property type="molecule type" value="Genomic_DNA"/>
</dbReference>
<comment type="subcellular location">
    <subcellularLocation>
        <location evidence="1 7">Cell membrane</location>
        <topology evidence="1 7">Multi-pass membrane protein</topology>
    </subcellularLocation>
</comment>
<evidence type="ECO:0000256" key="6">
    <source>
        <dbReference type="ARBA" id="ARBA00023136"/>
    </source>
</evidence>
<evidence type="ECO:0000313" key="10">
    <source>
        <dbReference type="Proteomes" id="UP000016057"/>
    </source>
</evidence>
<gene>
    <name evidence="9" type="ORF">C683_0713</name>
</gene>
<feature type="transmembrane region" description="Helical" evidence="7">
    <location>
        <begin position="118"/>
        <end position="138"/>
    </location>
</feature>
<sequence>MSVLSTIVFSLSALLRIHAEHVHFWHVLLAIFIALVMSVSGDAIDFCIGKYTNKLLNHWKFFQKHFSEQELARGERFVQRYGKMAIFFSRYIPGIRTITSYVIGASNYSFPIYVSLNILANLIMLTLYALFGYFLGGIPFVKEHFVVIVMLLVLLPLIPSLYFTWKKNKKDSSEKTEK</sequence>
<dbReference type="PANTHER" id="PTHR30353:SF0">
    <property type="entry name" value="TRANSMEMBRANE PROTEIN"/>
    <property type="match status" value="1"/>
</dbReference>
<accession>K8ZBF3</accession>
<dbReference type="InterPro" id="IPR032818">
    <property type="entry name" value="DedA-like"/>
</dbReference>
<evidence type="ECO:0000259" key="8">
    <source>
        <dbReference type="Pfam" id="PF09335"/>
    </source>
</evidence>
<keyword evidence="4 7" id="KW-0812">Transmembrane</keyword>
<evidence type="ECO:0000313" key="9">
    <source>
        <dbReference type="EMBL" id="EKU27382.1"/>
    </source>
</evidence>
<dbReference type="GO" id="GO:0005886">
    <property type="term" value="C:plasma membrane"/>
    <property type="evidence" value="ECO:0007669"/>
    <property type="project" value="UniProtKB-SubCell"/>
</dbReference>
<proteinExistence type="inferred from homology"/>
<keyword evidence="10" id="KW-1185">Reference proteome</keyword>
<keyword evidence="3 7" id="KW-1003">Cell membrane</keyword>
<feature type="transmembrane region" description="Helical" evidence="7">
    <location>
        <begin position="144"/>
        <end position="165"/>
    </location>
</feature>
<comment type="caution">
    <text evidence="9">The sequence shown here is derived from an EMBL/GenBank/DDBJ whole genome shotgun (WGS) entry which is preliminary data.</text>
</comment>
<dbReference type="PATRIC" id="fig|1234409.3.peg.664"/>
<dbReference type="Pfam" id="PF09335">
    <property type="entry name" value="VTT_dom"/>
    <property type="match status" value="1"/>
</dbReference>
<feature type="transmembrane region" description="Helical" evidence="7">
    <location>
        <begin position="29"/>
        <end position="48"/>
    </location>
</feature>
<evidence type="ECO:0000256" key="5">
    <source>
        <dbReference type="ARBA" id="ARBA00022989"/>
    </source>
</evidence>
<comment type="caution">
    <text evidence="7">Lacks conserved residue(s) required for the propagation of feature annotation.</text>
</comment>
<evidence type="ECO:0000256" key="1">
    <source>
        <dbReference type="ARBA" id="ARBA00004651"/>
    </source>
</evidence>
<evidence type="ECO:0000256" key="2">
    <source>
        <dbReference type="ARBA" id="ARBA00010792"/>
    </source>
</evidence>